<gene>
    <name evidence="2" type="ORF">KQX54_004973</name>
</gene>
<keyword evidence="1" id="KW-1133">Transmembrane helix</keyword>
<keyword evidence="3" id="KW-1185">Reference proteome</keyword>
<evidence type="ECO:0000313" key="3">
    <source>
        <dbReference type="Proteomes" id="UP000826195"/>
    </source>
</evidence>
<dbReference type="EMBL" id="JAHXZJ010002609">
    <property type="protein sequence ID" value="KAH0539466.1"/>
    <property type="molecule type" value="Genomic_DNA"/>
</dbReference>
<comment type="caution">
    <text evidence="2">The sequence shown here is derived from an EMBL/GenBank/DDBJ whole genome shotgun (WGS) entry which is preliminary data.</text>
</comment>
<keyword evidence="1" id="KW-0472">Membrane</keyword>
<feature type="transmembrane region" description="Helical" evidence="1">
    <location>
        <begin position="73"/>
        <end position="96"/>
    </location>
</feature>
<evidence type="ECO:0000256" key="1">
    <source>
        <dbReference type="SAM" id="Phobius"/>
    </source>
</evidence>
<evidence type="ECO:0000313" key="2">
    <source>
        <dbReference type="EMBL" id="KAH0539466.1"/>
    </source>
</evidence>
<sequence>MNTILESTELYIDTFTEIVKKLSASLMTLTLNTFGFSSELINIVKTKEISYMSALDYLKLFINYLAFDNFQLLLLKLFICTFVCIIIMIYGAWWIYGSRISDRFMDRVINMDNKRGSFINN</sequence>
<organism evidence="2 3">
    <name type="scientific">Cotesia glomerata</name>
    <name type="common">Lepidopteran parasitic wasp</name>
    <name type="synonym">Apanteles glomeratus</name>
    <dbReference type="NCBI Taxonomy" id="32391"/>
    <lineage>
        <taxon>Eukaryota</taxon>
        <taxon>Metazoa</taxon>
        <taxon>Ecdysozoa</taxon>
        <taxon>Arthropoda</taxon>
        <taxon>Hexapoda</taxon>
        <taxon>Insecta</taxon>
        <taxon>Pterygota</taxon>
        <taxon>Neoptera</taxon>
        <taxon>Endopterygota</taxon>
        <taxon>Hymenoptera</taxon>
        <taxon>Apocrita</taxon>
        <taxon>Ichneumonoidea</taxon>
        <taxon>Braconidae</taxon>
        <taxon>Microgastrinae</taxon>
        <taxon>Cotesia</taxon>
    </lineage>
</organism>
<keyword evidence="1" id="KW-0812">Transmembrane</keyword>
<dbReference type="Proteomes" id="UP000826195">
    <property type="component" value="Unassembled WGS sequence"/>
</dbReference>
<proteinExistence type="predicted"/>
<name>A0AAV7I2P5_COTGL</name>
<accession>A0AAV7I2P5</accession>
<dbReference type="AlphaFoldDB" id="A0AAV7I2P5"/>
<reference evidence="2 3" key="1">
    <citation type="journal article" date="2021" name="J. Hered.">
        <title>A chromosome-level genome assembly of the parasitoid wasp, Cotesia glomerata (Hymenoptera: Braconidae).</title>
        <authorList>
            <person name="Pinto B.J."/>
            <person name="Weis J.J."/>
            <person name="Gamble T."/>
            <person name="Ode P.J."/>
            <person name="Paul R."/>
            <person name="Zaspel J.M."/>
        </authorList>
    </citation>
    <scope>NUCLEOTIDE SEQUENCE [LARGE SCALE GENOMIC DNA]</scope>
    <source>
        <strain evidence="2">CgM1</strain>
    </source>
</reference>
<protein>
    <submittedName>
        <fullName evidence="2">Uncharacterized protein</fullName>
    </submittedName>
</protein>